<reference evidence="1 2" key="1">
    <citation type="submission" date="2017-06" db="EMBL/GenBank/DDBJ databases">
        <authorList>
            <person name="Kim H.J."/>
            <person name="Triplett B.A."/>
        </authorList>
    </citation>
    <scope>NUCLEOTIDE SEQUENCE [LARGE SCALE GENOMIC DNA]</scope>
    <source>
        <strain evidence="1 2">CGMCC 4.1858</strain>
    </source>
</reference>
<dbReference type="AlphaFoldDB" id="A0A239CXC8"/>
<evidence type="ECO:0000313" key="2">
    <source>
        <dbReference type="Proteomes" id="UP000198280"/>
    </source>
</evidence>
<accession>A0A239CXC8</accession>
<name>A0A239CXC8_9ACTN</name>
<organism evidence="1 2">
    <name type="scientific">Actinacidiphila glaucinigra</name>
    <dbReference type="NCBI Taxonomy" id="235986"/>
    <lineage>
        <taxon>Bacteria</taxon>
        <taxon>Bacillati</taxon>
        <taxon>Actinomycetota</taxon>
        <taxon>Actinomycetes</taxon>
        <taxon>Kitasatosporales</taxon>
        <taxon>Streptomycetaceae</taxon>
        <taxon>Actinacidiphila</taxon>
    </lineage>
</organism>
<dbReference type="EMBL" id="FZOF01000004">
    <property type="protein sequence ID" value="SNS24579.1"/>
    <property type="molecule type" value="Genomic_DNA"/>
</dbReference>
<evidence type="ECO:0000313" key="1">
    <source>
        <dbReference type="EMBL" id="SNS24579.1"/>
    </source>
</evidence>
<dbReference type="RefSeq" id="WP_089223366.1">
    <property type="nucleotide sequence ID" value="NZ_FZOF01000004.1"/>
</dbReference>
<dbReference type="OrthoDB" id="3693176at2"/>
<keyword evidence="2" id="KW-1185">Reference proteome</keyword>
<protein>
    <submittedName>
        <fullName evidence="1">Uncharacterized protein</fullName>
    </submittedName>
</protein>
<proteinExistence type="predicted"/>
<gene>
    <name evidence="1" type="ORF">SAMN05216252_104266</name>
</gene>
<dbReference type="Proteomes" id="UP000198280">
    <property type="component" value="Unassembled WGS sequence"/>
</dbReference>
<sequence>MDHGPGAIAPLFTTCTRCGAEAGYHAGVCVIDGVLHWSVEGGCETCGAGEVGRGRGEVPEHVSAALVAAHGEVVVRAEPLPATVGARAFKTVREVFGVPLAEVRGRLRALAAEGERGTEPETALLAARLREGGFAVTLEAGEPPTGEKRFVPIAPGRRWPANPAAHGLPVLTAAPARVGRGRGREVPLVPGSLPEELREPLADYLAAGRVLVVAAGPAPDPLAEGPYEYVSVGRATDGTWAWDLAWEQWVRRRGCAPSEEFVRHVRARGFVPPPDTTG</sequence>